<accession>G0GE51</accession>
<dbReference type="FunFam" id="3.50.80.10:FF:000001">
    <property type="entry name" value="D-aminoacyl-tRNA deacylase"/>
    <property type="match status" value="1"/>
</dbReference>
<dbReference type="InterPro" id="IPR003732">
    <property type="entry name" value="Daa-tRNA_deacyls_DTD"/>
</dbReference>
<keyword evidence="2" id="KW-0820">tRNA-binding</keyword>
<dbReference type="SUPFAM" id="SSF69500">
    <property type="entry name" value="DTD-like"/>
    <property type="match status" value="1"/>
</dbReference>
<sequence>MRAVVQRVHRGVIEVEGRVVASIETGIAVFLGVASGDTEEDVTYLATKVAHLRIFEDHEGKMNRSVIEEGRNILVIPQFTLLGDVRKGRRPSYNAAAPPAEAEPLFTRFCETIETFGLRTARGVFGTHMEVSLVVDGPVTILLDSKKAF</sequence>
<keyword evidence="2" id="KW-0378">Hydrolase</keyword>
<protein>
    <recommendedName>
        <fullName evidence="2">D-aminoacyl-tRNA deacylase</fullName>
        <shortName evidence="2">DTD</shortName>
        <ecNumber evidence="2">3.1.1.96</ecNumber>
    </recommendedName>
    <alternativeName>
        <fullName evidence="2">Gly-tRNA(Ala) deacylase</fullName>
        <ecNumber evidence="2">3.1.1.-</ecNumber>
    </alternativeName>
</protein>
<name>G0GE51_WINT7</name>
<dbReference type="RefSeq" id="WP_014624749.1">
    <property type="nucleotide sequence ID" value="NC_017583.1"/>
</dbReference>
<keyword evidence="2" id="KW-0694">RNA-binding</keyword>
<organism evidence="3 4">
    <name type="scientific">Winmispira thermophila (strain ATCC 700085 / DSM 6578 / Z-1203)</name>
    <name type="common">Spirochaeta thermophila</name>
    <dbReference type="NCBI Taxonomy" id="869211"/>
    <lineage>
        <taxon>Bacteria</taxon>
        <taxon>Pseudomonadati</taxon>
        <taxon>Spirochaetota</taxon>
        <taxon>Spirochaetia</taxon>
        <taxon>Winmispirales</taxon>
        <taxon>Winmispiraceae</taxon>
        <taxon>Winmispira</taxon>
    </lineage>
</organism>
<comment type="subcellular location">
    <subcellularLocation>
        <location evidence="2">Cytoplasm</location>
    </subcellularLocation>
</comment>
<dbReference type="KEGG" id="stq:Spith_1132"/>
<keyword evidence="2" id="KW-0963">Cytoplasm</keyword>
<dbReference type="GO" id="GO:0019478">
    <property type="term" value="P:D-amino acid catabolic process"/>
    <property type="evidence" value="ECO:0007669"/>
    <property type="project" value="UniProtKB-UniRule"/>
</dbReference>
<proteinExistence type="inferred from homology"/>
<comment type="catalytic activity">
    <reaction evidence="2">
        <text>glycyl-tRNA(Ala) + H2O = tRNA(Ala) + glycine + H(+)</text>
        <dbReference type="Rhea" id="RHEA:53744"/>
        <dbReference type="Rhea" id="RHEA-COMP:9657"/>
        <dbReference type="Rhea" id="RHEA-COMP:13640"/>
        <dbReference type="ChEBI" id="CHEBI:15377"/>
        <dbReference type="ChEBI" id="CHEBI:15378"/>
        <dbReference type="ChEBI" id="CHEBI:57305"/>
        <dbReference type="ChEBI" id="CHEBI:78442"/>
        <dbReference type="ChEBI" id="CHEBI:78522"/>
    </reaction>
</comment>
<dbReference type="AlphaFoldDB" id="G0GE51"/>
<comment type="similarity">
    <text evidence="1 2">Belongs to the DTD family.</text>
</comment>
<dbReference type="EC" id="3.1.1.96" evidence="2"/>
<comment type="catalytic activity">
    <reaction evidence="2">
        <text>a D-aminoacyl-tRNA + H2O = a tRNA + a D-alpha-amino acid + H(+)</text>
        <dbReference type="Rhea" id="RHEA:13953"/>
        <dbReference type="Rhea" id="RHEA-COMP:10123"/>
        <dbReference type="Rhea" id="RHEA-COMP:10124"/>
        <dbReference type="ChEBI" id="CHEBI:15377"/>
        <dbReference type="ChEBI" id="CHEBI:15378"/>
        <dbReference type="ChEBI" id="CHEBI:59871"/>
        <dbReference type="ChEBI" id="CHEBI:78442"/>
        <dbReference type="ChEBI" id="CHEBI:79333"/>
        <dbReference type="EC" id="3.1.1.96"/>
    </reaction>
</comment>
<dbReference type="InterPro" id="IPR023509">
    <property type="entry name" value="DTD-like_sf"/>
</dbReference>
<dbReference type="HAMAP" id="MF_00518">
    <property type="entry name" value="Deacylase_Dtd"/>
    <property type="match status" value="1"/>
</dbReference>
<dbReference type="PANTHER" id="PTHR10472:SF5">
    <property type="entry name" value="D-AMINOACYL-TRNA DEACYLASE 1"/>
    <property type="match status" value="1"/>
</dbReference>
<comment type="subunit">
    <text evidence="2">Homodimer.</text>
</comment>
<feature type="short sequence motif" description="Gly-cisPro motif, important for rejection of L-amino acids" evidence="2">
    <location>
        <begin position="137"/>
        <end position="138"/>
    </location>
</feature>
<dbReference type="EMBL" id="CP002903">
    <property type="protein sequence ID" value="AEJ61404.1"/>
    <property type="molecule type" value="Genomic_DNA"/>
</dbReference>
<dbReference type="EC" id="3.1.1.-" evidence="2"/>
<dbReference type="Gene3D" id="3.50.80.10">
    <property type="entry name" value="D-tyrosyl-tRNA(Tyr) deacylase"/>
    <property type="match status" value="1"/>
</dbReference>
<dbReference type="HOGENOM" id="CLU_076901_1_0_12"/>
<dbReference type="GO" id="GO:0000049">
    <property type="term" value="F:tRNA binding"/>
    <property type="evidence" value="ECO:0007669"/>
    <property type="project" value="UniProtKB-UniRule"/>
</dbReference>
<dbReference type="GO" id="GO:0043908">
    <property type="term" value="F:Ser(Gly)-tRNA(Ala) hydrolase activity"/>
    <property type="evidence" value="ECO:0007669"/>
    <property type="project" value="UniProtKB-UniRule"/>
</dbReference>
<keyword evidence="4" id="KW-1185">Reference proteome</keyword>
<comment type="domain">
    <text evidence="2">A Gly-cisPro motif from one monomer fits into the active site of the other monomer to allow specific chiral rejection of L-amino acids.</text>
</comment>
<gene>
    <name evidence="2" type="primary">dtd</name>
    <name evidence="3" type="ordered locus">Spith_1132</name>
</gene>
<evidence type="ECO:0000256" key="1">
    <source>
        <dbReference type="ARBA" id="ARBA00009673"/>
    </source>
</evidence>
<dbReference type="NCBIfam" id="TIGR00256">
    <property type="entry name" value="D-aminoacyl-tRNA deacylase"/>
    <property type="match status" value="1"/>
</dbReference>
<dbReference type="OrthoDB" id="9801395at2"/>
<dbReference type="STRING" id="869211.Spith_1132"/>
<dbReference type="GO" id="GO:0051500">
    <property type="term" value="F:D-tyrosyl-tRNA(Tyr) deacylase activity"/>
    <property type="evidence" value="ECO:0007669"/>
    <property type="project" value="TreeGrafter"/>
</dbReference>
<dbReference type="GO" id="GO:0106026">
    <property type="term" value="F:Gly-tRNA(Ala) deacylase activity"/>
    <property type="evidence" value="ECO:0007669"/>
    <property type="project" value="UniProtKB-UniRule"/>
</dbReference>
<evidence type="ECO:0000313" key="3">
    <source>
        <dbReference type="EMBL" id="AEJ61404.1"/>
    </source>
</evidence>
<dbReference type="Proteomes" id="UP000007254">
    <property type="component" value="Chromosome"/>
</dbReference>
<comment type="function">
    <text evidence="2">An aminoacyl-tRNA editing enzyme that deacylates mischarged D-aminoacyl-tRNAs. Also deacylates mischarged glycyl-tRNA(Ala), protecting cells against glycine mischarging by AlaRS. Acts via tRNA-based rather than protein-based catalysis; rejects L-amino acids rather than detecting D-amino acids in the active site. By recycling D-aminoacyl-tRNA to D-amino acids and free tRNA molecules, this enzyme counteracts the toxicity associated with the formation of D-aminoacyl-tRNA entities in vivo and helps enforce protein L-homochirality.</text>
</comment>
<evidence type="ECO:0000256" key="2">
    <source>
        <dbReference type="HAMAP-Rule" id="MF_00518"/>
    </source>
</evidence>
<dbReference type="PANTHER" id="PTHR10472">
    <property type="entry name" value="D-TYROSYL-TRNA TYR DEACYLASE"/>
    <property type="match status" value="1"/>
</dbReference>
<dbReference type="GO" id="GO:0005737">
    <property type="term" value="C:cytoplasm"/>
    <property type="evidence" value="ECO:0007669"/>
    <property type="project" value="UniProtKB-SubCell"/>
</dbReference>
<evidence type="ECO:0000313" key="4">
    <source>
        <dbReference type="Proteomes" id="UP000007254"/>
    </source>
</evidence>
<dbReference type="Pfam" id="PF02580">
    <property type="entry name" value="Tyr_Deacylase"/>
    <property type="match status" value="1"/>
</dbReference>
<reference evidence="3 4" key="1">
    <citation type="submission" date="2011-06" db="EMBL/GenBank/DDBJ databases">
        <title>The complete genome of Spirochaeta thermophila DSM 6578.</title>
        <authorList>
            <consortium name="US DOE Joint Genome Institute (JGI-PGF)"/>
            <person name="Lucas S."/>
            <person name="Lapidus A."/>
            <person name="Bruce D."/>
            <person name="Goodwin L."/>
            <person name="Pitluck S."/>
            <person name="Peters L."/>
            <person name="Kyrpides N."/>
            <person name="Mavromatis K."/>
            <person name="Ivanova N."/>
            <person name="Mikailova N."/>
            <person name="Pagani I."/>
            <person name="Chertkov O."/>
            <person name="Detter J.C."/>
            <person name="Tapia R."/>
            <person name="Han C."/>
            <person name="Land M."/>
            <person name="Hauser L."/>
            <person name="Markowitz V."/>
            <person name="Cheng J.-F."/>
            <person name="Hugenholtz P."/>
            <person name="Woyke T."/>
            <person name="Wu D."/>
            <person name="Spring S."/>
            <person name="Merkhoffer B."/>
            <person name="Schneider S."/>
            <person name="Klenk H.-P."/>
            <person name="Eisen J.A."/>
        </authorList>
    </citation>
    <scope>NUCLEOTIDE SEQUENCE [LARGE SCALE GENOMIC DNA]</scope>
    <source>
        <strain evidence="4">ATCC 700085 / DSM 6578 / Z-1203</strain>
    </source>
</reference>